<evidence type="ECO:0000313" key="2">
    <source>
        <dbReference type="EMBL" id="SDT16896.1"/>
    </source>
</evidence>
<reference evidence="3" key="1">
    <citation type="submission" date="2016-10" db="EMBL/GenBank/DDBJ databases">
        <authorList>
            <person name="Varghese N."/>
            <person name="Submissions S."/>
        </authorList>
    </citation>
    <scope>NUCLEOTIDE SEQUENCE [LARGE SCALE GENOMIC DNA]</scope>
    <source>
        <strain evidence="3">NRRL B-51270</strain>
    </source>
</reference>
<dbReference type="PIRSF" id="PIRSF000887">
    <property type="entry name" value="Pesterase_MJ0037"/>
    <property type="match status" value="1"/>
</dbReference>
<accession>A0A1H1Y7B5</accession>
<keyword evidence="3" id="KW-1185">Reference proteome</keyword>
<dbReference type="Pfam" id="PF00149">
    <property type="entry name" value="Metallophos"/>
    <property type="match status" value="1"/>
</dbReference>
<dbReference type="AlphaFoldDB" id="A0A1H1Y7B5"/>
<protein>
    <submittedName>
        <fullName evidence="2">Putative phosphoesterase</fullName>
    </submittedName>
</protein>
<dbReference type="PANTHER" id="PTHR39323">
    <property type="entry name" value="BLR1149 PROTEIN"/>
    <property type="match status" value="1"/>
</dbReference>
<dbReference type="RefSeq" id="WP_093396547.1">
    <property type="nucleotide sequence ID" value="NZ_LT629736.1"/>
</dbReference>
<dbReference type="OrthoDB" id="9795838at2"/>
<evidence type="ECO:0000259" key="1">
    <source>
        <dbReference type="Pfam" id="PF00149"/>
    </source>
</evidence>
<gene>
    <name evidence="2" type="ORF">SAMN05216421_3059</name>
</gene>
<dbReference type="NCBIfam" id="TIGR04123">
    <property type="entry name" value="P_estr_lig_assc"/>
    <property type="match status" value="1"/>
</dbReference>
<dbReference type="InterPro" id="IPR004843">
    <property type="entry name" value="Calcineurin-like_PHP"/>
</dbReference>
<sequence length="216" mass="23990">MKEMLDCELAGESVIMHANRALYLQEHATLLVADTHFGKGAFFRRQGIAVPSGQSAADLQRLSRLVEQFEPQRLIVLGDVFHHRPTADEPFFKHFAAWQARHPDLTLEAVVGNHDRHVRGLTLPIDWHPHLDIGPFRLCHEPEAVQGRHVIAGHIHPAYALAAAGDRLRAPVFWMRSGVTVLPSFGALTGGWNVPEAKGSRLVMVLDGQLLPLPEL</sequence>
<dbReference type="Proteomes" id="UP000243207">
    <property type="component" value="Chromosome I"/>
</dbReference>
<proteinExistence type="predicted"/>
<dbReference type="PANTHER" id="PTHR39323:SF1">
    <property type="entry name" value="BLR1149 PROTEIN"/>
    <property type="match status" value="1"/>
</dbReference>
<dbReference type="InterPro" id="IPR029052">
    <property type="entry name" value="Metallo-depent_PP-like"/>
</dbReference>
<dbReference type="EMBL" id="LT629736">
    <property type="protein sequence ID" value="SDT16896.1"/>
    <property type="molecule type" value="Genomic_DNA"/>
</dbReference>
<dbReference type="Gene3D" id="3.60.21.10">
    <property type="match status" value="1"/>
</dbReference>
<dbReference type="InterPro" id="IPR026336">
    <property type="entry name" value="PdeM-like"/>
</dbReference>
<evidence type="ECO:0000313" key="3">
    <source>
        <dbReference type="Proteomes" id="UP000243207"/>
    </source>
</evidence>
<feature type="domain" description="Calcineurin-like phosphoesterase" evidence="1">
    <location>
        <begin position="30"/>
        <end position="116"/>
    </location>
</feature>
<dbReference type="STRING" id="487184.SAMN05216421_3059"/>
<dbReference type="InterPro" id="IPR024173">
    <property type="entry name" value="Pesterase_MJ0037-like"/>
</dbReference>
<organism evidence="2 3">
    <name type="scientific">Halopseudomonas xinjiangensis</name>
    <dbReference type="NCBI Taxonomy" id="487184"/>
    <lineage>
        <taxon>Bacteria</taxon>
        <taxon>Pseudomonadati</taxon>
        <taxon>Pseudomonadota</taxon>
        <taxon>Gammaproteobacteria</taxon>
        <taxon>Pseudomonadales</taxon>
        <taxon>Pseudomonadaceae</taxon>
        <taxon>Halopseudomonas</taxon>
    </lineage>
</organism>
<name>A0A1H1Y7B5_9GAMM</name>
<dbReference type="GO" id="GO:0016787">
    <property type="term" value="F:hydrolase activity"/>
    <property type="evidence" value="ECO:0007669"/>
    <property type="project" value="InterPro"/>
</dbReference>
<dbReference type="SUPFAM" id="SSF56300">
    <property type="entry name" value="Metallo-dependent phosphatases"/>
    <property type="match status" value="1"/>
</dbReference>